<evidence type="ECO:0000259" key="2">
    <source>
        <dbReference type="SMART" id="SM00470"/>
    </source>
</evidence>
<dbReference type="STRING" id="113562.SAMN04489716_9227"/>
<dbReference type="AlphaFoldDB" id="A0A1H2DE13"/>
<evidence type="ECO:0000256" key="1">
    <source>
        <dbReference type="SAM" id="MobiDB-lite"/>
    </source>
</evidence>
<organism evidence="3 4">
    <name type="scientific">Actinoplanes derwentensis</name>
    <dbReference type="NCBI Taxonomy" id="113562"/>
    <lineage>
        <taxon>Bacteria</taxon>
        <taxon>Bacillati</taxon>
        <taxon>Actinomycetota</taxon>
        <taxon>Actinomycetes</taxon>
        <taxon>Micromonosporales</taxon>
        <taxon>Micromonosporaceae</taxon>
        <taxon>Actinoplanes</taxon>
    </lineage>
</organism>
<feature type="compositionally biased region" description="Polar residues" evidence="1">
    <location>
        <begin position="215"/>
        <end position="235"/>
    </location>
</feature>
<keyword evidence="4" id="KW-1185">Reference proteome</keyword>
<sequence length="321" mass="35003">MNSNALESIIRSANDELSGKIVSIPIGLLSSSWTPRQSGVNEEHARLLAQSAAQLPPILVQLSSMRIIDGMHRLRAAQLNGESCITARLLDDDDKTSYLRSISANVSHGLPLSLTDRRAAALELISMFPHCSDRSIGRAAGITGKTVGSLRKKFGGAMPATRTGRDGRIRPIDNASAKRAVTELITQNPEASLREIARNAGVSPNTVRSIRQQMTATPGQDDNSDGQNNRSFQGKTDSRTSEKITETLLTNLRNDPALRYSETGRLLLRLLHQEIRNPVTTLVDSLPPHCLPSVANVAWDIAQQWMQVSEMVRSRATTEVA</sequence>
<dbReference type="SUPFAM" id="SSF110849">
    <property type="entry name" value="ParB/Sulfiredoxin"/>
    <property type="match status" value="1"/>
</dbReference>
<protein>
    <submittedName>
        <fullName evidence="3">Chromosome segregation protein Spo0J, contains ParB-like nuclease domain</fullName>
    </submittedName>
</protein>
<reference evidence="3 4" key="1">
    <citation type="submission" date="2016-10" db="EMBL/GenBank/DDBJ databases">
        <authorList>
            <person name="de Groot N.N."/>
        </authorList>
    </citation>
    <scope>NUCLEOTIDE SEQUENCE [LARGE SCALE GENOMIC DNA]</scope>
    <source>
        <strain evidence="3 4">DSM 43941</strain>
    </source>
</reference>
<evidence type="ECO:0000313" key="4">
    <source>
        <dbReference type="Proteomes" id="UP000198688"/>
    </source>
</evidence>
<feature type="region of interest" description="Disordered" evidence="1">
    <location>
        <begin position="215"/>
        <end position="241"/>
    </location>
</feature>
<dbReference type="Proteomes" id="UP000198688">
    <property type="component" value="Chromosome I"/>
</dbReference>
<dbReference type="Gene3D" id="3.90.1530.10">
    <property type="entry name" value="Conserved hypothetical protein from pyrococcus furiosus pfu- 392566-001, ParB domain"/>
    <property type="match status" value="1"/>
</dbReference>
<evidence type="ECO:0000313" key="3">
    <source>
        <dbReference type="EMBL" id="SDT80496.1"/>
    </source>
</evidence>
<dbReference type="InterPro" id="IPR003115">
    <property type="entry name" value="ParB_N"/>
</dbReference>
<dbReference type="RefSeq" id="WP_092555727.1">
    <property type="nucleotide sequence ID" value="NZ_BOMJ01000085.1"/>
</dbReference>
<gene>
    <name evidence="3" type="ORF">SAMN04489716_9227</name>
</gene>
<dbReference type="OrthoDB" id="3701787at2"/>
<feature type="domain" description="ParB-like N-terminal" evidence="2">
    <location>
        <begin position="22"/>
        <end position="106"/>
    </location>
</feature>
<accession>A0A1H2DE13</accession>
<name>A0A1H2DE13_9ACTN</name>
<proteinExistence type="predicted"/>
<dbReference type="SMART" id="SM00470">
    <property type="entry name" value="ParB"/>
    <property type="match status" value="1"/>
</dbReference>
<dbReference type="InterPro" id="IPR036086">
    <property type="entry name" value="ParB/Sulfiredoxin_sf"/>
</dbReference>
<dbReference type="EMBL" id="LT629758">
    <property type="protein sequence ID" value="SDT80496.1"/>
    <property type="molecule type" value="Genomic_DNA"/>
</dbReference>